<keyword evidence="1" id="KW-0175">Coiled coil</keyword>
<dbReference type="EMBL" id="CVRI01000073">
    <property type="protein sequence ID" value="CRL07665.1"/>
    <property type="molecule type" value="Genomic_DNA"/>
</dbReference>
<feature type="coiled-coil region" evidence="1">
    <location>
        <begin position="189"/>
        <end position="244"/>
    </location>
</feature>
<evidence type="ECO:0000313" key="3">
    <source>
        <dbReference type="EMBL" id="CRL07665.1"/>
    </source>
</evidence>
<evidence type="ECO:0000256" key="1">
    <source>
        <dbReference type="SAM" id="Coils"/>
    </source>
</evidence>
<dbReference type="AlphaFoldDB" id="A0A1J1J9H6"/>
<sequence>MILPLLSKGIKLLVKTLVQQLRVLPVKIAFNLNKMISDETFPIHLNDDNSYDDRNTFTDAFDLSNFSSDFCVSNATNLSSNPSSSQCGHPEFSFASTEKSKKKIILPPPEKIKTKKSISCHDLQLPKKKYDHVESKVKKIIQSMKDDDKRRKLSRHKSMPIANIPSSTDTTHHHVMKENYDDSDLIMELEKKNIKILELEESCHEKEERIYSLEMDRARMKMVFDELRLEMQELKEREKSYNQQQTLSSSRKFLINGPLKSYRSQEIASESQLVHHFTNKCDISAISNQTDFIDPNNASSDNLIPLPETSVEDVSVDITPDITENQDKRGSSNEENSESEPKKTKKFRRFFKLVSCVSK</sequence>
<organism evidence="3 4">
    <name type="scientific">Clunio marinus</name>
    <dbReference type="NCBI Taxonomy" id="568069"/>
    <lineage>
        <taxon>Eukaryota</taxon>
        <taxon>Metazoa</taxon>
        <taxon>Ecdysozoa</taxon>
        <taxon>Arthropoda</taxon>
        <taxon>Hexapoda</taxon>
        <taxon>Insecta</taxon>
        <taxon>Pterygota</taxon>
        <taxon>Neoptera</taxon>
        <taxon>Endopterygota</taxon>
        <taxon>Diptera</taxon>
        <taxon>Nematocera</taxon>
        <taxon>Chironomoidea</taxon>
        <taxon>Chironomidae</taxon>
        <taxon>Clunio</taxon>
    </lineage>
</organism>
<name>A0A1J1J9H6_9DIPT</name>
<gene>
    <name evidence="3" type="ORF">CLUMA_CG020624</name>
</gene>
<evidence type="ECO:0000313" key="4">
    <source>
        <dbReference type="Proteomes" id="UP000183832"/>
    </source>
</evidence>
<dbReference type="Proteomes" id="UP000183832">
    <property type="component" value="Unassembled WGS sequence"/>
</dbReference>
<proteinExistence type="predicted"/>
<evidence type="ECO:0000256" key="2">
    <source>
        <dbReference type="SAM" id="MobiDB-lite"/>
    </source>
</evidence>
<reference evidence="3 4" key="1">
    <citation type="submission" date="2015-04" db="EMBL/GenBank/DDBJ databases">
        <authorList>
            <person name="Syromyatnikov M.Y."/>
            <person name="Popov V.N."/>
        </authorList>
    </citation>
    <scope>NUCLEOTIDE SEQUENCE [LARGE SCALE GENOMIC DNA]</scope>
</reference>
<accession>A0A1J1J9H6</accession>
<keyword evidence="4" id="KW-1185">Reference proteome</keyword>
<protein>
    <submittedName>
        <fullName evidence="3">CLUMA_CG020624, isoform A</fullName>
    </submittedName>
</protein>
<dbReference type="OrthoDB" id="7741955at2759"/>
<feature type="region of interest" description="Disordered" evidence="2">
    <location>
        <begin position="298"/>
        <end position="344"/>
    </location>
</feature>